<organism evidence="3 4">
    <name type="scientific">Clydaea vesicula</name>
    <dbReference type="NCBI Taxonomy" id="447962"/>
    <lineage>
        <taxon>Eukaryota</taxon>
        <taxon>Fungi</taxon>
        <taxon>Fungi incertae sedis</taxon>
        <taxon>Chytridiomycota</taxon>
        <taxon>Chytridiomycota incertae sedis</taxon>
        <taxon>Chytridiomycetes</taxon>
        <taxon>Lobulomycetales</taxon>
        <taxon>Lobulomycetaceae</taxon>
        <taxon>Clydaea</taxon>
    </lineage>
</organism>
<gene>
    <name evidence="3" type="ORF">HK099_003877</name>
</gene>
<dbReference type="PROSITE" id="PS00028">
    <property type="entry name" value="ZINC_FINGER_C2H2_1"/>
    <property type="match status" value="1"/>
</dbReference>
<evidence type="ECO:0000313" key="3">
    <source>
        <dbReference type="EMBL" id="KAJ3220967.1"/>
    </source>
</evidence>
<evidence type="ECO:0000259" key="2">
    <source>
        <dbReference type="PROSITE" id="PS00028"/>
    </source>
</evidence>
<feature type="compositionally biased region" description="Low complexity" evidence="1">
    <location>
        <begin position="80"/>
        <end position="94"/>
    </location>
</feature>
<feature type="compositionally biased region" description="Low complexity" evidence="1">
    <location>
        <begin position="187"/>
        <end position="202"/>
    </location>
</feature>
<proteinExistence type="predicted"/>
<evidence type="ECO:0000313" key="4">
    <source>
        <dbReference type="Proteomes" id="UP001211065"/>
    </source>
</evidence>
<dbReference type="Proteomes" id="UP001211065">
    <property type="component" value="Unassembled WGS sequence"/>
</dbReference>
<feature type="compositionally biased region" description="Basic residues" evidence="1">
    <location>
        <begin position="53"/>
        <end position="66"/>
    </location>
</feature>
<keyword evidence="4" id="KW-1185">Reference proteome</keyword>
<feature type="region of interest" description="Disordered" evidence="1">
    <location>
        <begin position="179"/>
        <end position="202"/>
    </location>
</feature>
<comment type="caution">
    <text evidence="3">The sequence shown here is derived from an EMBL/GenBank/DDBJ whole genome shotgun (WGS) entry which is preliminary data.</text>
</comment>
<evidence type="ECO:0000256" key="1">
    <source>
        <dbReference type="SAM" id="MobiDB-lite"/>
    </source>
</evidence>
<dbReference type="AlphaFoldDB" id="A0AAD5U1G4"/>
<name>A0AAD5U1G4_9FUNG</name>
<dbReference type="InterPro" id="IPR013087">
    <property type="entry name" value="Znf_C2H2_type"/>
</dbReference>
<accession>A0AAD5U1G4</accession>
<feature type="domain" description="C2H2-type" evidence="2">
    <location>
        <begin position="7"/>
        <end position="30"/>
    </location>
</feature>
<sequence>MEELTICKWENCKETFDTETACFSHITQVHAKEGRQICKWIRLEGRPGCGCSSRHRGNSHLRRKHEHEHTSDTNIPSASVPQHSQQQQQQPQIQQKKKLKKVQSSPKVLHSKKSATELETSRSQSVSESDRPVPSLDDSLQFDLIPNSKLPQHQLQPSSGENFVYRSVFFNQVNRLKKTKSDSSLQSNTSAGSSVSASSSTNTMEEKQKKLFFFDSKKNFNIIPEITKKYTYKSVFVKKNQQQQQQQQIEQQKKVNETNVANSLADFNRAYSGNFSSTSTIFNNDFNRKLNFESNSNVGLNKNGSFSMDKSFEQDDDYDSPDIQSFFVEKNK</sequence>
<feature type="region of interest" description="Disordered" evidence="1">
    <location>
        <begin position="310"/>
        <end position="332"/>
    </location>
</feature>
<protein>
    <recommendedName>
        <fullName evidence="2">C2H2-type domain-containing protein</fullName>
    </recommendedName>
</protein>
<reference evidence="3" key="1">
    <citation type="submission" date="2020-05" db="EMBL/GenBank/DDBJ databases">
        <title>Phylogenomic resolution of chytrid fungi.</title>
        <authorList>
            <person name="Stajich J.E."/>
            <person name="Amses K."/>
            <person name="Simmons R."/>
            <person name="Seto K."/>
            <person name="Myers J."/>
            <person name="Bonds A."/>
            <person name="Quandt C.A."/>
            <person name="Barry K."/>
            <person name="Liu P."/>
            <person name="Grigoriev I."/>
            <person name="Longcore J.E."/>
            <person name="James T.Y."/>
        </authorList>
    </citation>
    <scope>NUCLEOTIDE SEQUENCE</scope>
    <source>
        <strain evidence="3">JEL0476</strain>
    </source>
</reference>
<dbReference type="EMBL" id="JADGJW010000260">
    <property type="protein sequence ID" value="KAJ3220967.1"/>
    <property type="molecule type" value="Genomic_DNA"/>
</dbReference>
<feature type="region of interest" description="Disordered" evidence="1">
    <location>
        <begin position="49"/>
        <end position="141"/>
    </location>
</feature>